<accession>A0A6J8AB49</accession>
<keyword evidence="2" id="KW-1185">Reference proteome</keyword>
<gene>
    <name evidence="1" type="ORF">MCOR_4778</name>
</gene>
<dbReference type="OrthoDB" id="5376140at2759"/>
<organism evidence="1 2">
    <name type="scientific">Mytilus coruscus</name>
    <name type="common">Sea mussel</name>
    <dbReference type="NCBI Taxonomy" id="42192"/>
    <lineage>
        <taxon>Eukaryota</taxon>
        <taxon>Metazoa</taxon>
        <taxon>Spiralia</taxon>
        <taxon>Lophotrochozoa</taxon>
        <taxon>Mollusca</taxon>
        <taxon>Bivalvia</taxon>
        <taxon>Autobranchia</taxon>
        <taxon>Pteriomorphia</taxon>
        <taxon>Mytilida</taxon>
        <taxon>Mytiloidea</taxon>
        <taxon>Mytilidae</taxon>
        <taxon>Mytilinae</taxon>
        <taxon>Mytilus</taxon>
    </lineage>
</organism>
<proteinExistence type="predicted"/>
<name>A0A6J8AB49_MYTCO</name>
<evidence type="ECO:0000313" key="2">
    <source>
        <dbReference type="Proteomes" id="UP000507470"/>
    </source>
</evidence>
<dbReference type="EMBL" id="CACVKT020000821">
    <property type="protein sequence ID" value="CAC5363299.1"/>
    <property type="molecule type" value="Genomic_DNA"/>
</dbReference>
<reference evidence="1 2" key="1">
    <citation type="submission" date="2020-06" db="EMBL/GenBank/DDBJ databases">
        <authorList>
            <person name="Li R."/>
            <person name="Bekaert M."/>
        </authorList>
    </citation>
    <scope>NUCLEOTIDE SEQUENCE [LARGE SCALE GENOMIC DNA]</scope>
    <source>
        <strain evidence="2">wild</strain>
    </source>
</reference>
<sequence length="261" mass="30041">MGTRENKVKTDDKLKSERLKQENLSFKEKLNAGSDDITPATFTNDEKAKHYTGLRYVVLMSLFTFLEPHIKKFSFEISEDDVEKEERNWQNFQDIGSGNSRCSREKEKDVYQALEISNYNKEAYKDLCEVALTQIILFNRRRQGEVSQKKIEDCQSIQKKINNDVQDSLSGLEKELCKALTRVEIMGKHGRTVPVILTEIMKKWLDLLVQTRQKAGVAEDNKLAFARSGYGSLGHMRGSDCRRKLSDECGTKQPNFLRSTN</sequence>
<evidence type="ECO:0000313" key="1">
    <source>
        <dbReference type="EMBL" id="CAC5363299.1"/>
    </source>
</evidence>
<protein>
    <submittedName>
        <fullName evidence="1">Uncharacterized protein</fullName>
    </submittedName>
</protein>
<dbReference type="Proteomes" id="UP000507470">
    <property type="component" value="Unassembled WGS sequence"/>
</dbReference>
<dbReference type="PANTHER" id="PTHR33480:SF5">
    <property type="entry name" value="SI:DKEY-51D8.9"/>
    <property type="match status" value="1"/>
</dbReference>
<dbReference type="PANTHER" id="PTHR33480">
    <property type="entry name" value="SET DOMAIN-CONTAINING PROTEIN-RELATED"/>
    <property type="match status" value="1"/>
</dbReference>
<dbReference type="AlphaFoldDB" id="A0A6J8AB49"/>